<sequence>MPATRDLFALPQQLQDEIYSHLDYLDIRHLSQTCRHAKARFKARVKRERLNLSLKHARLLHYEGSNYAKAKLLYTCRYCLRLRPSAKFADNWRWDGYGGFDARGRTSKNADKRFCIDCGVKTRTEPRPPRYGSAIVGETRIYSAAEYNPGKWSYYHPGLIIHINGMKHIYCPSCLKWKWNTSSGKKQCATCYEKWLGPLPEGCYAYKMEQRSKQQLLKISQAAVRKLNNGGVDPTPSAYQPEKEIKHSDLSVSYREIGSTEWITVSARRYMLLLREQELVAPDFHDDWSPREERWGDKRGSRVTYWHPAREQWFTVSADSWNEYTQQRINKMKQMGRYDIHRKENFNPEYRWGVDEFADQKQIKNMMYSVEWAATHLPLDEDFGDMPLGKLRIIKKCRTRKRRQKRQEKSEKESEETNEQETNEKETNEQETHNKKRIRKRRTREKRKRINRKDSHVTPHRDTPSAVKNSSASSDPHSTTSSHITEASAEEKFGAMYPATESPIWTAPKESTSPSGSSRFRRFWEEMKVSDIFNEEGIGYEFDISLPVEKGQRRIIDCIVDLTLSYFSFFLALLLWQLSPS</sequence>
<name>A0A2V1E647_9PLEO</name>
<proteinExistence type="predicted"/>
<dbReference type="EMBL" id="KZ805318">
    <property type="protein sequence ID" value="PVI04805.1"/>
    <property type="molecule type" value="Genomic_DNA"/>
</dbReference>
<feature type="compositionally biased region" description="Basic and acidic residues" evidence="1">
    <location>
        <begin position="452"/>
        <end position="463"/>
    </location>
</feature>
<evidence type="ECO:0000259" key="2">
    <source>
        <dbReference type="PROSITE" id="PS50181"/>
    </source>
</evidence>
<dbReference type="CDD" id="cd09917">
    <property type="entry name" value="F-box_SF"/>
    <property type="match status" value="1"/>
</dbReference>
<keyword evidence="4" id="KW-1185">Reference proteome</keyword>
<dbReference type="AlphaFoldDB" id="A0A2V1E647"/>
<dbReference type="Proteomes" id="UP000244855">
    <property type="component" value="Unassembled WGS sequence"/>
</dbReference>
<evidence type="ECO:0000313" key="4">
    <source>
        <dbReference type="Proteomes" id="UP000244855"/>
    </source>
</evidence>
<dbReference type="InterPro" id="IPR001810">
    <property type="entry name" value="F-box_dom"/>
</dbReference>
<feature type="compositionally biased region" description="Basic residues" evidence="1">
    <location>
        <begin position="434"/>
        <end position="451"/>
    </location>
</feature>
<dbReference type="PROSITE" id="PS50181">
    <property type="entry name" value="FBOX"/>
    <property type="match status" value="1"/>
</dbReference>
<feature type="domain" description="F-box" evidence="2">
    <location>
        <begin position="4"/>
        <end position="50"/>
    </location>
</feature>
<feature type="region of interest" description="Disordered" evidence="1">
    <location>
        <begin position="399"/>
        <end position="484"/>
    </location>
</feature>
<reference evidence="3 4" key="1">
    <citation type="journal article" date="2018" name="Sci. Rep.">
        <title>Comparative genomics provides insights into the lifestyle and reveals functional heterogeneity of dark septate endophytic fungi.</title>
        <authorList>
            <person name="Knapp D.G."/>
            <person name="Nemeth J.B."/>
            <person name="Barry K."/>
            <person name="Hainaut M."/>
            <person name="Henrissat B."/>
            <person name="Johnson J."/>
            <person name="Kuo A."/>
            <person name="Lim J.H.P."/>
            <person name="Lipzen A."/>
            <person name="Nolan M."/>
            <person name="Ohm R.A."/>
            <person name="Tamas L."/>
            <person name="Grigoriev I.V."/>
            <person name="Spatafora J.W."/>
            <person name="Nagy L.G."/>
            <person name="Kovacs G.M."/>
        </authorList>
    </citation>
    <scope>NUCLEOTIDE SEQUENCE [LARGE SCALE GENOMIC DNA]</scope>
    <source>
        <strain evidence="3 4">DSE2036</strain>
    </source>
</reference>
<protein>
    <recommendedName>
        <fullName evidence="2">F-box domain-containing protein</fullName>
    </recommendedName>
</protein>
<feature type="compositionally biased region" description="Basic and acidic residues" evidence="1">
    <location>
        <begin position="422"/>
        <end position="433"/>
    </location>
</feature>
<evidence type="ECO:0000313" key="3">
    <source>
        <dbReference type="EMBL" id="PVI04805.1"/>
    </source>
</evidence>
<feature type="compositionally biased region" description="Low complexity" evidence="1">
    <location>
        <begin position="470"/>
        <end position="483"/>
    </location>
</feature>
<dbReference type="OrthoDB" id="5281164at2759"/>
<accession>A0A2V1E647</accession>
<evidence type="ECO:0000256" key="1">
    <source>
        <dbReference type="SAM" id="MobiDB-lite"/>
    </source>
</evidence>
<organism evidence="3 4">
    <name type="scientific">Periconia macrospinosa</name>
    <dbReference type="NCBI Taxonomy" id="97972"/>
    <lineage>
        <taxon>Eukaryota</taxon>
        <taxon>Fungi</taxon>
        <taxon>Dikarya</taxon>
        <taxon>Ascomycota</taxon>
        <taxon>Pezizomycotina</taxon>
        <taxon>Dothideomycetes</taxon>
        <taxon>Pleosporomycetidae</taxon>
        <taxon>Pleosporales</taxon>
        <taxon>Massarineae</taxon>
        <taxon>Periconiaceae</taxon>
        <taxon>Periconia</taxon>
    </lineage>
</organism>
<gene>
    <name evidence="3" type="ORF">DM02DRAFT_624596</name>
</gene>